<dbReference type="Proteomes" id="UP000321947">
    <property type="component" value="Unassembled WGS sequence"/>
</dbReference>
<comment type="caution">
    <text evidence="3">The sequence shown here is derived from an EMBL/GenBank/DDBJ whole genome shotgun (WGS) entry which is preliminary data.</text>
</comment>
<feature type="compositionally biased region" description="Polar residues" evidence="1">
    <location>
        <begin position="30"/>
        <end position="42"/>
    </location>
</feature>
<proteinExistence type="predicted"/>
<evidence type="ECO:0000313" key="3">
    <source>
        <dbReference type="EMBL" id="TYJ95672.1"/>
    </source>
</evidence>
<feature type="region of interest" description="Disordered" evidence="1">
    <location>
        <begin position="1"/>
        <end position="45"/>
    </location>
</feature>
<evidence type="ECO:0000313" key="2">
    <source>
        <dbReference type="EMBL" id="KAA0033516.1"/>
    </source>
</evidence>
<accession>A0A5D3B747</accession>
<dbReference type="EMBL" id="SSTE01020856">
    <property type="protein sequence ID" value="KAA0033516.1"/>
    <property type="molecule type" value="Genomic_DNA"/>
</dbReference>
<dbReference type="EMBL" id="SSTD01020124">
    <property type="protein sequence ID" value="TYJ95672.1"/>
    <property type="molecule type" value="Genomic_DNA"/>
</dbReference>
<organism evidence="3 5">
    <name type="scientific">Cucumis melo var. makuwa</name>
    <name type="common">Oriental melon</name>
    <dbReference type="NCBI Taxonomy" id="1194695"/>
    <lineage>
        <taxon>Eukaryota</taxon>
        <taxon>Viridiplantae</taxon>
        <taxon>Streptophyta</taxon>
        <taxon>Embryophyta</taxon>
        <taxon>Tracheophyta</taxon>
        <taxon>Spermatophyta</taxon>
        <taxon>Magnoliopsida</taxon>
        <taxon>eudicotyledons</taxon>
        <taxon>Gunneridae</taxon>
        <taxon>Pentapetalae</taxon>
        <taxon>rosids</taxon>
        <taxon>fabids</taxon>
        <taxon>Cucurbitales</taxon>
        <taxon>Cucurbitaceae</taxon>
        <taxon>Benincaseae</taxon>
        <taxon>Cucumis</taxon>
    </lineage>
</organism>
<evidence type="ECO:0000313" key="4">
    <source>
        <dbReference type="Proteomes" id="UP000321393"/>
    </source>
</evidence>
<name>A0A5D3B747_CUCMM</name>
<sequence length="91" mass="10067">MNKRCGSSGNDRGKWQGRRRGRGHGRGMEHQNSVGGPCNTENGTRDKSHIKCFTCSKIGHYAFESHGKGRDDEAHLTCTVDEEPSLMMAMS</sequence>
<evidence type="ECO:0000256" key="1">
    <source>
        <dbReference type="SAM" id="MobiDB-lite"/>
    </source>
</evidence>
<gene>
    <name evidence="3" type="ORF">E5676_scaffold104G001040</name>
    <name evidence="2" type="ORF">E6C27_scaffold261G00590</name>
</gene>
<feature type="compositionally biased region" description="Polar residues" evidence="1">
    <location>
        <begin position="1"/>
        <end position="10"/>
    </location>
</feature>
<reference evidence="4 5" key="1">
    <citation type="submission" date="2019-08" db="EMBL/GenBank/DDBJ databases">
        <title>Draft genome sequences of two oriental melons (Cucumis melo L. var makuwa).</title>
        <authorList>
            <person name="Kwon S.-Y."/>
        </authorList>
    </citation>
    <scope>NUCLEOTIDE SEQUENCE [LARGE SCALE GENOMIC DNA]</scope>
    <source>
        <strain evidence="5">cv. Chang Bougi</strain>
        <strain evidence="4">cv. SW 3</strain>
        <tissue evidence="3">Leaf</tissue>
    </source>
</reference>
<feature type="compositionally biased region" description="Basic residues" evidence="1">
    <location>
        <begin position="15"/>
        <end position="25"/>
    </location>
</feature>
<dbReference type="Proteomes" id="UP000321393">
    <property type="component" value="Unassembled WGS sequence"/>
</dbReference>
<protein>
    <submittedName>
        <fullName evidence="3">Keratin, type I cytoskeletal 9-like</fullName>
    </submittedName>
</protein>
<evidence type="ECO:0000313" key="5">
    <source>
        <dbReference type="Proteomes" id="UP000321947"/>
    </source>
</evidence>
<dbReference type="AlphaFoldDB" id="A0A5D3B747"/>